<evidence type="ECO:0000313" key="2">
    <source>
        <dbReference type="Proteomes" id="UP001055879"/>
    </source>
</evidence>
<gene>
    <name evidence="1" type="ORF">L6452_00251</name>
</gene>
<sequence>MAANAGDRINLKVKGQDGNIEVIFRIKRSTRLQKLMKAYCDRRSVDVNSIAFMFHGRRLRTEQTPHQLEMEDGDEIDAHVTQRVVGAGVIMEYVLLLCTGFKFCEVGDALCLACVVIYGICVCVSHPPFRMVYETDP</sequence>
<comment type="caution">
    <text evidence="1">The sequence shown here is derived from an EMBL/GenBank/DDBJ whole genome shotgun (WGS) entry which is preliminary data.</text>
</comment>
<protein>
    <submittedName>
        <fullName evidence="1">Uncharacterized protein</fullName>
    </submittedName>
</protein>
<organism evidence="1 2">
    <name type="scientific">Arctium lappa</name>
    <name type="common">Greater burdock</name>
    <name type="synonym">Lappa major</name>
    <dbReference type="NCBI Taxonomy" id="4217"/>
    <lineage>
        <taxon>Eukaryota</taxon>
        <taxon>Viridiplantae</taxon>
        <taxon>Streptophyta</taxon>
        <taxon>Embryophyta</taxon>
        <taxon>Tracheophyta</taxon>
        <taxon>Spermatophyta</taxon>
        <taxon>Magnoliopsida</taxon>
        <taxon>eudicotyledons</taxon>
        <taxon>Gunneridae</taxon>
        <taxon>Pentapetalae</taxon>
        <taxon>asterids</taxon>
        <taxon>campanulids</taxon>
        <taxon>Asterales</taxon>
        <taxon>Asteraceae</taxon>
        <taxon>Carduoideae</taxon>
        <taxon>Cardueae</taxon>
        <taxon>Arctiinae</taxon>
        <taxon>Arctium</taxon>
    </lineage>
</organism>
<accession>A0ACB9FEN2</accession>
<name>A0ACB9FEN2_ARCLA</name>
<evidence type="ECO:0000313" key="1">
    <source>
        <dbReference type="EMBL" id="KAI3769151.1"/>
    </source>
</evidence>
<dbReference type="Proteomes" id="UP001055879">
    <property type="component" value="Linkage Group LG01"/>
</dbReference>
<reference evidence="2" key="1">
    <citation type="journal article" date="2022" name="Mol. Ecol. Resour.">
        <title>The genomes of chicory, endive, great burdock and yacon provide insights into Asteraceae palaeo-polyploidization history and plant inulin production.</title>
        <authorList>
            <person name="Fan W."/>
            <person name="Wang S."/>
            <person name="Wang H."/>
            <person name="Wang A."/>
            <person name="Jiang F."/>
            <person name="Liu H."/>
            <person name="Zhao H."/>
            <person name="Xu D."/>
            <person name="Zhang Y."/>
        </authorList>
    </citation>
    <scope>NUCLEOTIDE SEQUENCE [LARGE SCALE GENOMIC DNA]</scope>
    <source>
        <strain evidence="2">cv. Niubang</strain>
    </source>
</reference>
<reference evidence="1 2" key="2">
    <citation type="journal article" date="2022" name="Mol. Ecol. Resour.">
        <title>The genomes of chicory, endive, great burdock and yacon provide insights into Asteraceae paleo-polyploidization history and plant inulin production.</title>
        <authorList>
            <person name="Fan W."/>
            <person name="Wang S."/>
            <person name="Wang H."/>
            <person name="Wang A."/>
            <person name="Jiang F."/>
            <person name="Liu H."/>
            <person name="Zhao H."/>
            <person name="Xu D."/>
            <person name="Zhang Y."/>
        </authorList>
    </citation>
    <scope>NUCLEOTIDE SEQUENCE [LARGE SCALE GENOMIC DNA]</scope>
    <source>
        <strain evidence="2">cv. Niubang</strain>
    </source>
</reference>
<keyword evidence="2" id="KW-1185">Reference proteome</keyword>
<proteinExistence type="predicted"/>
<dbReference type="EMBL" id="CM042047">
    <property type="protein sequence ID" value="KAI3769151.1"/>
    <property type="molecule type" value="Genomic_DNA"/>
</dbReference>